<dbReference type="EC" id="3.4.21.25" evidence="8"/>
<comment type="caution">
    <text evidence="8">The sequence shown here is derived from an EMBL/GenBank/DDBJ whole genome shotgun (WGS) entry which is preliminary data.</text>
</comment>
<dbReference type="Gramene" id="PRQ55326">
    <property type="protein sequence ID" value="PRQ55326"/>
    <property type="gene ID" value="RchiOBHm_Chr1g0323351"/>
</dbReference>
<feature type="domain" description="Peptidase S8/S53" evidence="7">
    <location>
        <begin position="38"/>
        <end position="104"/>
    </location>
</feature>
<protein>
    <submittedName>
        <fullName evidence="8">Putative cucumisin</fullName>
        <ecNumber evidence="8">3.4.21.25</ecNumber>
    </submittedName>
</protein>
<dbReference type="OMA" id="YMASVPF"/>
<name>A0A2P6S9J8_ROSCH</name>
<evidence type="ECO:0000313" key="9">
    <source>
        <dbReference type="Proteomes" id="UP000238479"/>
    </source>
</evidence>
<dbReference type="GO" id="GO:0005576">
    <property type="term" value="C:extracellular region"/>
    <property type="evidence" value="ECO:0007669"/>
    <property type="project" value="UniProtKB-SubCell"/>
</dbReference>
<keyword evidence="4 8" id="KW-0378">Hydrolase</keyword>
<evidence type="ECO:0000256" key="5">
    <source>
        <dbReference type="PROSITE-ProRule" id="PRU01240"/>
    </source>
</evidence>
<evidence type="ECO:0000256" key="1">
    <source>
        <dbReference type="ARBA" id="ARBA00004613"/>
    </source>
</evidence>
<evidence type="ECO:0000256" key="6">
    <source>
        <dbReference type="SAM" id="MobiDB-lite"/>
    </source>
</evidence>
<dbReference type="SUPFAM" id="SSF52743">
    <property type="entry name" value="Subtilisin-like"/>
    <property type="match status" value="1"/>
</dbReference>
<dbReference type="PANTHER" id="PTHR10795">
    <property type="entry name" value="PROPROTEIN CONVERTASE SUBTILISIN/KEXIN"/>
    <property type="match status" value="1"/>
</dbReference>
<dbReference type="InterPro" id="IPR036852">
    <property type="entry name" value="Peptidase_S8/S53_dom_sf"/>
</dbReference>
<accession>A0A2P6S9J8</accession>
<comment type="similarity">
    <text evidence="2 5">Belongs to the peptidase S8 family.</text>
</comment>
<evidence type="ECO:0000259" key="7">
    <source>
        <dbReference type="Pfam" id="PF00082"/>
    </source>
</evidence>
<reference evidence="8 9" key="1">
    <citation type="journal article" date="2018" name="Nat. Genet.">
        <title>The Rosa genome provides new insights in the design of modern roses.</title>
        <authorList>
            <person name="Bendahmane M."/>
        </authorList>
    </citation>
    <scope>NUCLEOTIDE SEQUENCE [LARGE SCALE GENOMIC DNA]</scope>
    <source>
        <strain evidence="9">cv. Old Blush</strain>
    </source>
</reference>
<dbReference type="InterPro" id="IPR023827">
    <property type="entry name" value="Peptidase_S8_Asp-AS"/>
</dbReference>
<dbReference type="InterPro" id="IPR000209">
    <property type="entry name" value="Peptidase_S8/S53_dom"/>
</dbReference>
<dbReference type="AlphaFoldDB" id="A0A2P6S9J8"/>
<organism evidence="8 9">
    <name type="scientific">Rosa chinensis</name>
    <name type="common">China rose</name>
    <dbReference type="NCBI Taxonomy" id="74649"/>
    <lineage>
        <taxon>Eukaryota</taxon>
        <taxon>Viridiplantae</taxon>
        <taxon>Streptophyta</taxon>
        <taxon>Embryophyta</taxon>
        <taxon>Tracheophyta</taxon>
        <taxon>Spermatophyta</taxon>
        <taxon>Magnoliopsida</taxon>
        <taxon>eudicotyledons</taxon>
        <taxon>Gunneridae</taxon>
        <taxon>Pentapetalae</taxon>
        <taxon>rosids</taxon>
        <taxon>fabids</taxon>
        <taxon>Rosales</taxon>
        <taxon>Rosaceae</taxon>
        <taxon>Rosoideae</taxon>
        <taxon>Rosoideae incertae sedis</taxon>
        <taxon>Rosa</taxon>
    </lineage>
</organism>
<dbReference type="EMBL" id="PDCK01000039">
    <property type="protein sequence ID" value="PRQ55326.1"/>
    <property type="molecule type" value="Genomic_DNA"/>
</dbReference>
<comment type="subcellular location">
    <subcellularLocation>
        <location evidence="1">Secreted</location>
    </subcellularLocation>
</comment>
<dbReference type="Pfam" id="PF00082">
    <property type="entry name" value="Peptidase_S8"/>
    <property type="match status" value="1"/>
</dbReference>
<proteinExistence type="inferred from homology"/>
<dbReference type="GO" id="GO:0004252">
    <property type="term" value="F:serine-type endopeptidase activity"/>
    <property type="evidence" value="ECO:0007669"/>
    <property type="project" value="InterPro"/>
</dbReference>
<dbReference type="InterPro" id="IPR045051">
    <property type="entry name" value="SBT"/>
</dbReference>
<dbReference type="STRING" id="74649.A0A2P6S9J8"/>
<dbReference type="Proteomes" id="UP000238479">
    <property type="component" value="Chromosome 1"/>
</dbReference>
<gene>
    <name evidence="8" type="ORF">RchiOBHm_Chr1g0323351</name>
</gene>
<dbReference type="Gene3D" id="3.40.50.200">
    <property type="entry name" value="Peptidase S8/S53 domain"/>
    <property type="match status" value="1"/>
</dbReference>
<evidence type="ECO:0000256" key="3">
    <source>
        <dbReference type="ARBA" id="ARBA00022729"/>
    </source>
</evidence>
<keyword evidence="3" id="KW-0732">Signal</keyword>
<evidence type="ECO:0000256" key="4">
    <source>
        <dbReference type="ARBA" id="ARBA00022801"/>
    </source>
</evidence>
<dbReference type="GO" id="GO:0006508">
    <property type="term" value="P:proteolysis"/>
    <property type="evidence" value="ECO:0007669"/>
    <property type="project" value="InterPro"/>
</dbReference>
<keyword evidence="9" id="KW-1185">Reference proteome</keyword>
<feature type="region of interest" description="Disordered" evidence="6">
    <location>
        <begin position="55"/>
        <end position="87"/>
    </location>
</feature>
<evidence type="ECO:0000256" key="2">
    <source>
        <dbReference type="ARBA" id="ARBA00011073"/>
    </source>
</evidence>
<evidence type="ECO:0000313" key="8">
    <source>
        <dbReference type="EMBL" id="PRQ55326.1"/>
    </source>
</evidence>
<comment type="caution">
    <text evidence="5">Lacks conserved residue(s) required for the propagation of feature annotation.</text>
</comment>
<sequence length="117" mass="12565">MIEVVSVFPSTTFQLQTTRSWDFLCFNEKIQRNDSVESDIIIGVIDSGIWPDSESFKDNGFGPPPKKWKGACSARDETGHGTHTASSAAGNAVKDVSFYGIAQGIARGEVPSARVAA</sequence>
<dbReference type="PROSITE" id="PS51892">
    <property type="entry name" value="SUBTILASE"/>
    <property type="match status" value="1"/>
</dbReference>
<dbReference type="PROSITE" id="PS00136">
    <property type="entry name" value="SUBTILASE_ASP"/>
    <property type="match status" value="1"/>
</dbReference>